<dbReference type="GO" id="GO:0016539">
    <property type="term" value="P:intein-mediated protein splicing"/>
    <property type="evidence" value="ECO:0007669"/>
    <property type="project" value="InterPro"/>
</dbReference>
<dbReference type="Gene3D" id="2.60.40.2810">
    <property type="match status" value="9"/>
</dbReference>
<dbReference type="GO" id="GO:0005509">
    <property type="term" value="F:calcium ion binding"/>
    <property type="evidence" value="ECO:0007669"/>
    <property type="project" value="InterPro"/>
</dbReference>
<keyword evidence="6" id="KW-0843">Virulence</keyword>
<dbReference type="Pfam" id="PF17963">
    <property type="entry name" value="Big_9"/>
    <property type="match status" value="1"/>
</dbReference>
<dbReference type="OrthoDB" id="6305173at2"/>
<feature type="region of interest" description="Disordered" evidence="8">
    <location>
        <begin position="524"/>
        <end position="587"/>
    </location>
</feature>
<dbReference type="InterPro" id="IPR050557">
    <property type="entry name" value="RTX_toxin/Mannuronan_C5-epim"/>
</dbReference>
<dbReference type="InterPro" id="IPR041690">
    <property type="entry name" value="Cadherin_5"/>
</dbReference>
<dbReference type="PRINTS" id="PR00313">
    <property type="entry name" value="CABNDNGRPT"/>
</dbReference>
<dbReference type="InterPro" id="IPR003995">
    <property type="entry name" value="RTX_toxin_determinant-A"/>
</dbReference>
<dbReference type="PANTHER" id="PTHR38340:SF1">
    <property type="entry name" value="S-LAYER PROTEIN"/>
    <property type="match status" value="1"/>
</dbReference>
<feature type="compositionally biased region" description="Acidic residues" evidence="8">
    <location>
        <begin position="2364"/>
        <end position="2373"/>
    </location>
</feature>
<comment type="subcellular location">
    <subcellularLocation>
        <location evidence="1">Membrane</location>
    </subcellularLocation>
    <subcellularLocation>
        <location evidence="2">Secreted</location>
    </subcellularLocation>
</comment>
<dbReference type="Proteomes" id="UP000244880">
    <property type="component" value="Unassembled WGS sequence"/>
</dbReference>
<name>A0A2R8BDW2_9RHOB</name>
<evidence type="ECO:0000256" key="6">
    <source>
        <dbReference type="ARBA" id="ARBA00023026"/>
    </source>
</evidence>
<dbReference type="InterPro" id="IPR002126">
    <property type="entry name" value="Cadherin-like_dom"/>
</dbReference>
<dbReference type="GO" id="GO:0090729">
    <property type="term" value="F:toxin activity"/>
    <property type="evidence" value="ECO:0007669"/>
    <property type="project" value="UniProtKB-KW"/>
</dbReference>
<protein>
    <submittedName>
        <fullName evidence="10">Bifunctional hemolysin/adenylate cyclase</fullName>
    </submittedName>
</protein>
<feature type="compositionally biased region" description="Low complexity" evidence="8">
    <location>
        <begin position="549"/>
        <end position="562"/>
    </location>
</feature>
<feature type="region of interest" description="Disordered" evidence="8">
    <location>
        <begin position="2515"/>
        <end position="2567"/>
    </location>
</feature>
<dbReference type="SUPFAM" id="SSF51294">
    <property type="entry name" value="Hedgehog/intein (Hint) domain"/>
    <property type="match status" value="1"/>
</dbReference>
<feature type="compositionally biased region" description="Acidic residues" evidence="8">
    <location>
        <begin position="701"/>
        <end position="721"/>
    </location>
</feature>
<dbReference type="InterPro" id="IPR036844">
    <property type="entry name" value="Hint_dom_sf"/>
</dbReference>
<evidence type="ECO:0000313" key="11">
    <source>
        <dbReference type="Proteomes" id="UP000244880"/>
    </source>
</evidence>
<evidence type="ECO:0000256" key="8">
    <source>
        <dbReference type="SAM" id="MobiDB-lite"/>
    </source>
</evidence>
<evidence type="ECO:0000256" key="7">
    <source>
        <dbReference type="ARBA" id="ARBA00023136"/>
    </source>
</evidence>
<feature type="compositionally biased region" description="Acidic residues" evidence="8">
    <location>
        <begin position="2311"/>
        <end position="2322"/>
    </location>
</feature>
<feature type="region of interest" description="Disordered" evidence="8">
    <location>
        <begin position="1023"/>
        <end position="1135"/>
    </location>
</feature>
<dbReference type="GO" id="GO:0016020">
    <property type="term" value="C:membrane"/>
    <property type="evidence" value="ECO:0007669"/>
    <property type="project" value="UniProtKB-SubCell"/>
</dbReference>
<keyword evidence="4" id="KW-0800">Toxin</keyword>
<dbReference type="GO" id="GO:0005576">
    <property type="term" value="C:extracellular region"/>
    <property type="evidence" value="ECO:0007669"/>
    <property type="project" value="UniProtKB-SubCell"/>
</dbReference>
<evidence type="ECO:0000259" key="9">
    <source>
        <dbReference type="PROSITE" id="PS50268"/>
    </source>
</evidence>
<dbReference type="Pfam" id="PF00353">
    <property type="entry name" value="HemolysinCabind"/>
    <property type="match status" value="16"/>
</dbReference>
<dbReference type="Gene3D" id="2.170.16.10">
    <property type="entry name" value="Hedgehog/Intein (Hint) domain"/>
    <property type="match status" value="1"/>
</dbReference>
<dbReference type="SMART" id="SM00306">
    <property type="entry name" value="HintN"/>
    <property type="match status" value="1"/>
</dbReference>
<dbReference type="GO" id="GO:0007156">
    <property type="term" value="P:homophilic cell adhesion via plasma membrane adhesion molecules"/>
    <property type="evidence" value="ECO:0007669"/>
    <property type="project" value="InterPro"/>
</dbReference>
<dbReference type="PRINTS" id="PR01488">
    <property type="entry name" value="RTXTOXINA"/>
</dbReference>
<evidence type="ECO:0000256" key="2">
    <source>
        <dbReference type="ARBA" id="ARBA00004613"/>
    </source>
</evidence>
<feature type="region of interest" description="Disordered" evidence="8">
    <location>
        <begin position="334"/>
        <end position="359"/>
    </location>
</feature>
<dbReference type="PROSITE" id="PS50268">
    <property type="entry name" value="CADHERIN_2"/>
    <property type="match status" value="1"/>
</dbReference>
<organism evidence="10 11">
    <name type="scientific">Ascidiaceihabitans donghaensis</name>
    <dbReference type="NCBI Taxonomy" id="1510460"/>
    <lineage>
        <taxon>Bacteria</taxon>
        <taxon>Pseudomonadati</taxon>
        <taxon>Pseudomonadota</taxon>
        <taxon>Alphaproteobacteria</taxon>
        <taxon>Rhodobacterales</taxon>
        <taxon>Paracoccaceae</taxon>
        <taxon>Ascidiaceihabitans</taxon>
    </lineage>
</organism>
<dbReference type="EMBL" id="OMOR01000001">
    <property type="protein sequence ID" value="SPH21255.1"/>
    <property type="molecule type" value="Genomic_DNA"/>
</dbReference>
<dbReference type="Pfam" id="PF13403">
    <property type="entry name" value="Hint_2"/>
    <property type="match status" value="1"/>
</dbReference>
<dbReference type="InterPro" id="IPR003587">
    <property type="entry name" value="Hint_dom_N"/>
</dbReference>
<dbReference type="InterPro" id="IPR018511">
    <property type="entry name" value="Hemolysin-typ_Ca-bd_CS"/>
</dbReference>
<feature type="compositionally biased region" description="Acidic residues" evidence="8">
    <location>
        <begin position="1034"/>
        <end position="1046"/>
    </location>
</feature>
<evidence type="ECO:0000256" key="4">
    <source>
        <dbReference type="ARBA" id="ARBA00022656"/>
    </source>
</evidence>
<feature type="compositionally biased region" description="Acidic residues" evidence="8">
    <location>
        <begin position="2332"/>
        <end position="2344"/>
    </location>
</feature>
<feature type="compositionally biased region" description="Polar residues" evidence="8">
    <location>
        <begin position="1095"/>
        <end position="1115"/>
    </location>
</feature>
<keyword evidence="11" id="KW-1185">Reference proteome</keyword>
<feature type="region of interest" description="Disordered" evidence="8">
    <location>
        <begin position="225"/>
        <end position="319"/>
    </location>
</feature>
<feature type="region of interest" description="Disordered" evidence="8">
    <location>
        <begin position="630"/>
        <end position="727"/>
    </location>
</feature>
<gene>
    <name evidence="10" type="primary">cya_5</name>
    <name evidence="10" type="ORF">ASD8599_02006</name>
</gene>
<feature type="compositionally biased region" description="Acidic residues" evidence="8">
    <location>
        <begin position="528"/>
        <end position="543"/>
    </location>
</feature>
<feature type="region of interest" description="Disordered" evidence="8">
    <location>
        <begin position="2360"/>
        <end position="2428"/>
    </location>
</feature>
<dbReference type="Gene3D" id="2.150.10.10">
    <property type="entry name" value="Serralysin-like metalloprotease, C-terminal"/>
    <property type="match status" value="8"/>
</dbReference>
<dbReference type="InterPro" id="IPR001343">
    <property type="entry name" value="Hemolysn_Ca-bd"/>
</dbReference>
<dbReference type="PROSITE" id="PS50817">
    <property type="entry name" value="INTEIN_N_TER"/>
    <property type="match status" value="1"/>
</dbReference>
<keyword evidence="5" id="KW-0677">Repeat</keyword>
<feature type="region of interest" description="Disordered" evidence="8">
    <location>
        <begin position="2300"/>
        <end position="2345"/>
    </location>
</feature>
<evidence type="ECO:0000313" key="10">
    <source>
        <dbReference type="EMBL" id="SPH21255.1"/>
    </source>
</evidence>
<feature type="compositionally biased region" description="Acidic residues" evidence="8">
    <location>
        <begin position="2400"/>
        <end position="2417"/>
    </location>
</feature>
<reference evidence="10 11" key="1">
    <citation type="submission" date="2018-03" db="EMBL/GenBank/DDBJ databases">
        <authorList>
            <person name="Keele B.F."/>
        </authorList>
    </citation>
    <scope>NUCLEOTIDE SEQUENCE [LARGE SCALE GENOMIC DNA]</scope>
    <source>
        <strain evidence="10 11">CECT 8599</strain>
    </source>
</reference>
<evidence type="ECO:0000256" key="1">
    <source>
        <dbReference type="ARBA" id="ARBA00004370"/>
    </source>
</evidence>
<dbReference type="InterPro" id="IPR006141">
    <property type="entry name" value="Intein_N"/>
</dbReference>
<feature type="region of interest" description="Disordered" evidence="8">
    <location>
        <begin position="2599"/>
        <end position="2659"/>
    </location>
</feature>
<dbReference type="InterPro" id="IPR028992">
    <property type="entry name" value="Hedgehog/Intein_dom"/>
</dbReference>
<evidence type="ECO:0000256" key="3">
    <source>
        <dbReference type="ARBA" id="ARBA00022525"/>
    </source>
</evidence>
<dbReference type="InterPro" id="IPR011049">
    <property type="entry name" value="Serralysin-like_metalloprot_C"/>
</dbReference>
<dbReference type="PROSITE" id="PS00330">
    <property type="entry name" value="HEMOLYSIN_CALCIUM"/>
    <property type="match status" value="12"/>
</dbReference>
<keyword evidence="3" id="KW-0964">Secreted</keyword>
<proteinExistence type="predicted"/>
<dbReference type="SUPFAM" id="SSF51120">
    <property type="entry name" value="beta-Roll"/>
    <property type="match status" value="7"/>
</dbReference>
<dbReference type="Pfam" id="PF17892">
    <property type="entry name" value="Cadherin_5"/>
    <property type="match status" value="12"/>
</dbReference>
<feature type="compositionally biased region" description="Polar residues" evidence="8">
    <location>
        <begin position="1065"/>
        <end position="1085"/>
    </location>
</feature>
<evidence type="ECO:0000256" key="5">
    <source>
        <dbReference type="ARBA" id="ARBA00022737"/>
    </source>
</evidence>
<dbReference type="RefSeq" id="WP_108828360.1">
    <property type="nucleotide sequence ID" value="NZ_OMOR01000001.1"/>
</dbReference>
<accession>A0A2R8BDW2</accession>
<dbReference type="NCBIfam" id="NF012211">
    <property type="entry name" value="tand_rpt_95"/>
    <property type="match status" value="13"/>
</dbReference>
<feature type="domain" description="Cadherin" evidence="9">
    <location>
        <begin position="1032"/>
        <end position="1140"/>
    </location>
</feature>
<dbReference type="Gene3D" id="2.60.40.3440">
    <property type="match status" value="3"/>
</dbReference>
<dbReference type="PANTHER" id="PTHR38340">
    <property type="entry name" value="S-LAYER PROTEIN"/>
    <property type="match status" value="1"/>
</dbReference>
<keyword evidence="7" id="KW-0472">Membrane</keyword>
<sequence length="2927" mass="298022">MTTTLDFNNLATGTVVDNEFQSQGVTVSAFGGSGQAMVFDTANPTGGDHDLATNNLGKALIISEDGDGNDPDDNASGGTFRFQFHDATSVESLTFLDNEEGATVYFYDEHGQVMGQQTIAGGVNNGQQVVSFDVEGAYWMDVCLHGSGAIDNLVFDQGAAGDNLDGIVEGTDSADVINNDYEGDPDGDKTDNGDAVLQGQGAQDDIIIAGGGNDFVLAGDGDDKVQGNDGDDTLCGQDGDDTLHGGAGNDFLEGMNDNDVVDGGTGNDQIFGDAGEDTLVGASGDDTIEGGSGADQISGGADDDKIEGGTGNDTIYGDDGGVGADAKVRESFEWDKAPDTNGGGGAGIDNGDELDSGFTQNTGNVDVTYFVTNATSAVTNAFSTSDQNSDGIEHDGDGVDENSSLDSILNGNNGRADYHLAFSNSVMDVSFNINDVDGDGVVRVFAFDAQGNAIEVNLTGGSNVTISGDTIDSNGGYLEDTAAEYATTVSIPGPVSKIVIKHTQDGVNNSGINITDVYFDAPVADTGPDGDDSIDAGDGDDVVFGEGGNDTLNGDAGNDLLNGGDGDDRIFGGAGNDTLEGGDGNDTLGGADYGNDLISGGAGDDMVEASFGDDTIDGGSGNDDLWASADNDLVTGGTGNDNIHGGHGRDELYGEEDNDTIYGGSDSDTIDGGSGNDSLFGDGNFKDDTGAGAADTISGGDGDDYIEGNEGDDVIYGDNGEDTSGTAPTREIFEWDEGPGFGNNANVSDFSQDTGNANITFNILSASGGVTNEYETDAQYTADLDAGVNDNASFNSILNGDANSATYGWTSDTPVENVEFRINDIDGDGRVVVRAYDEDGNAIEVVLSDAGSDLALSNADGVPGNDTASSIDGDYVDDNDPGHSVLVTIPGPVSRWEVLHEQDGNLNSGINFTDIAFDVPGTPDTNGEGGDDTIIGGEGADQMFGEGGDDTFIVSSSDDGNGDVIDGGNGPDQTTDNDVLDLRGAGVLTIDQQADANDDGATSGTVTFADGSTLTFEGIETILTDPQNGAPTANDDDITVDEDDSVTFDPTANDSDPDGDPITVDSFTQPENGTVTQNPDGTLTYTPDPDYNGPDSFTVTVTDPSGETSTSTVNVDVTPINDGPDAVNDSDTTDEDTPITVDLLANDTDPENDALTVTGATVPAEQGTLVDNGDGTVTFTPAENFNGEATISYSITDGNGGTDTAIHTITVTPVNDDPVAVDDAADTLEEQPVVVDLIGNDTDVDGDPLTIGEVSVPADQGTVVDNGDGTVTFTPAENFTGPATITYTVVDGQGGSDEGEAIVNVGNVVDAPDAVDDEDTTDEDTSITVNLLANDTDPEGQALTVTGASVPAEQGTLVDNGDGTVTFTPAPNFNGEATISYSITDTEGGTDSAIHTINVTPVNDDPVAVDDLETTDEDTPVIIDLIGNDTDVDGDPLTIGEVSVPADQGTVVDNGDGTVTFTPAPNFNGPATITYTVVDGQGGSDEGEAIVSVGAVNDGPVANDDEDTTDEDTPITVNLIANDTDDDGDALTVLTATVPADQGTLVDNGDGTVTFTPAENFNGEATISYEISDGNGGTDTAEHTITVTPVNDDPVAVDDVETTDEDVSVVVDLIGNDTDVDGDPLTLGDVSVPADQGTVVDNGDGTVTFTPAPDFNGEATITYTVEDGQGGSDEGEAVVTVGAVNDGPDAVNDSDTTDEDTPITVDLLANDTDPENDALTVTGATVPAEQGTLVDNGDGTVTFTPAENFNGEATISYSITDGNGGTDTAIHTITVTPVNDDPVAVDDAADTLEEQPVVVDLIGNDTDVDGDPLTIGEVSVPADQGTVVDNGDGTVTFTPAENFTGPATITYTVVDGQGGSDEGEAIVNVGNVVDAPDAVDDEDTTDEDTSITVNLLANDTDPEGQALTVTGASVPAEQGTLVDNGDGTVTFTPAPNFNGEATISYSITDTEGGTDSAIHTINVTPVNDDPVAVDDLETTDEDTPVIIDLIGNDTDVDGDPLTIGEVSVPADQGTVVDNGDGTVTFTPAPNFNGPATITYTVVDGQGGSDEGEAIVSVGAVNDGPVANDDEDTTDEDTPITVNLIANDTDDDGDALTVLTATVPADQGTLVDNGDGTVTFTPAENFNGEATISYEISDGNGGTDTAEHTITVTPVNDGPTAVDDEDTTPFETPVIVNLTGNDTDPDGDPLTITDVSVPPEQGTVVDNGDGTVTFTPADDFEGPATITYTISDGNGGTDEGEAVVTVEEQPLDGIVSGTDDGELIDEDYEGDPEGDMVDNGDNIFSGDPEDEDDDIIEAGGGNDTVVAGNGDDSVDGGTGDDEITGGAGSDTIEGGEGDDVIDAGDPDNTFQIDKGYPGLFGGEEGTPEAEDDRDFVDGGAGNDTISTGDDRDTIVGGTGDDVIDGGIDDDVITGDEGDDRIVGGEGSDSIEGGIGNDTIYAGNDPVLGLDNLNIEDDGSNPFGPDLRPDNGIDTVSGGEGDDVIFGADDADILMGDEGNDFIDGEIDDDTIDGGIGDDTLLGGQGRDDISGGIGNDSIDGGSGKDLIDGGDGDDTIDGGTGADVIDGGEGNDLIDGGLNADTINGGAGNDTIIGGNGADVIDGGDGDDQIDGGTGDDTLNGGAGNDSITGATGDDVIDGGTGNDTIDAGNGGDDDLSGGDDRDTFINVNAGDVVDGNEGGDDFDTLDLSGSAPGGGSLQVVFEDANPENGVVNYFDSDGNDAGQLTFTNIENVIPCFTPGTLIATPKGERRVEDLAVGDRIITRDNGIQEIRWMGAKDMKAADFAKAQHLRPIMISQGALGGGLPERDMMVSPNHRVLVANDKTALYFEEREVLVAAKFLTGLDGVDVVDVAWTTYIHIMFEQHEVVLSDGAWTESFQPGDQTLAGVGNAQRNEIFELFPELETREGIDGYTSARRTLKKHEAALLTK</sequence>